<dbReference type="InterPro" id="IPR025037">
    <property type="entry name" value="DUF3923"/>
</dbReference>
<feature type="transmembrane region" description="Helical" evidence="1">
    <location>
        <begin position="12"/>
        <end position="31"/>
    </location>
</feature>
<reference evidence="2 3" key="1">
    <citation type="submission" date="2019-11" db="EMBL/GenBank/DDBJ databases">
        <title>Draft Genome Sequence of Plant Growth-Promoting Rhizosphere-Associated Bacteria.</title>
        <authorList>
            <person name="Vasilyev I.Y."/>
            <person name="Radchenko V."/>
            <person name="Ilnitskaya E.V."/>
        </authorList>
    </citation>
    <scope>NUCLEOTIDE SEQUENCE [LARGE SCALE GENOMIC DNA]</scope>
    <source>
        <strain evidence="2 3">VRA_07sq_f</strain>
    </source>
</reference>
<comment type="caution">
    <text evidence="2">The sequence shown here is derived from an EMBL/GenBank/DDBJ whole genome shotgun (WGS) entry which is preliminary data.</text>
</comment>
<keyword evidence="1" id="KW-1133">Transmembrane helix</keyword>
<evidence type="ECO:0000256" key="1">
    <source>
        <dbReference type="SAM" id="Phobius"/>
    </source>
</evidence>
<dbReference type="RefSeq" id="WP_138491151.1">
    <property type="nucleotide sequence ID" value="NZ_CP050493.1"/>
</dbReference>
<dbReference type="OrthoDB" id="2413843at2"/>
<protein>
    <submittedName>
        <fullName evidence="2">DUF3923 family protein</fullName>
    </submittedName>
</protein>
<evidence type="ECO:0000313" key="3">
    <source>
        <dbReference type="Proteomes" id="UP000491237"/>
    </source>
</evidence>
<evidence type="ECO:0000313" key="2">
    <source>
        <dbReference type="EMBL" id="MSE20537.1"/>
    </source>
</evidence>
<name>A0A844EB97_9LACO</name>
<keyword evidence="1" id="KW-0812">Transmembrane</keyword>
<organism evidence="2 3">
    <name type="scientific">Lentilactobacillus parabuchneri</name>
    <dbReference type="NCBI Taxonomy" id="152331"/>
    <lineage>
        <taxon>Bacteria</taxon>
        <taxon>Bacillati</taxon>
        <taxon>Bacillota</taxon>
        <taxon>Bacilli</taxon>
        <taxon>Lactobacillales</taxon>
        <taxon>Lactobacillaceae</taxon>
        <taxon>Lentilactobacillus</taxon>
    </lineage>
</organism>
<gene>
    <name evidence="2" type="ORF">GKC44_04555</name>
</gene>
<proteinExistence type="predicted"/>
<dbReference type="Pfam" id="PF13061">
    <property type="entry name" value="DUF3923"/>
    <property type="match status" value="1"/>
</dbReference>
<dbReference type="AlphaFoldDB" id="A0A844EB97"/>
<accession>A0A844EB97</accession>
<dbReference type="Proteomes" id="UP000491237">
    <property type="component" value="Unassembled WGS sequence"/>
</dbReference>
<keyword evidence="1" id="KW-0472">Membrane</keyword>
<dbReference type="EMBL" id="WKKY01000088">
    <property type="protein sequence ID" value="MSE20537.1"/>
    <property type="molecule type" value="Genomic_DNA"/>
</dbReference>
<sequence>MEASKMNNKFWWVTTIIIIIIFLCGSAFIMLRKTDGAGISNIPSSCCGRNYFRNRFTCCTCCTGNMACIY</sequence>